<proteinExistence type="predicted"/>
<evidence type="ECO:0000313" key="1">
    <source>
        <dbReference type="EMBL" id="ETO91610.1"/>
    </source>
</evidence>
<accession>W2V0I0</accession>
<dbReference type="Proteomes" id="UP000018951">
    <property type="component" value="Unassembled WGS sequence"/>
</dbReference>
<keyword evidence="2" id="KW-1185">Reference proteome</keyword>
<dbReference type="AlphaFoldDB" id="W2V0I0"/>
<protein>
    <submittedName>
        <fullName evidence="1">Uncharacterized protein</fullName>
    </submittedName>
</protein>
<dbReference type="EMBL" id="AXCJ01000001">
    <property type="protein sequence ID" value="ETO91610.1"/>
    <property type="molecule type" value="Genomic_DNA"/>
</dbReference>
<reference evidence="1 2" key="1">
    <citation type="journal article" date="2013" name="PLoS ONE">
        <title>Bacterial endosymbiosis in a chordate host: long-term co-evolution and conservation of secondary metabolism.</title>
        <authorList>
            <person name="Kwan J.C."/>
            <person name="Schmidt E.W."/>
        </authorList>
    </citation>
    <scope>NUCLEOTIDE SEQUENCE [LARGE SCALE GENOMIC DNA]</scope>
    <source>
        <strain evidence="2">L6</strain>
    </source>
</reference>
<name>W2V0I0_9RICK</name>
<comment type="caution">
    <text evidence="1">The sequence shown here is derived from an EMBL/GenBank/DDBJ whole genome shotgun (WGS) entry which is preliminary data.</text>
</comment>
<sequence length="42" mass="4863">MGCRNKVFIARTFRGLSKDCEIILYSAENNIMIAHFMVLLSR</sequence>
<evidence type="ECO:0000313" key="2">
    <source>
        <dbReference type="Proteomes" id="UP000018951"/>
    </source>
</evidence>
<gene>
    <name evidence="1" type="ORF">P857_779</name>
</gene>
<organism evidence="1 2">
    <name type="scientific">Candidatus Xenolissoclinum pacificiensis L6</name>
    <dbReference type="NCBI Taxonomy" id="1401685"/>
    <lineage>
        <taxon>Bacteria</taxon>
        <taxon>Pseudomonadati</taxon>
        <taxon>Pseudomonadota</taxon>
        <taxon>Alphaproteobacteria</taxon>
        <taxon>Rickettsiales</taxon>
        <taxon>Anaplasmataceae</taxon>
        <taxon>Candidatus Xenolissoclinum</taxon>
    </lineage>
</organism>